<gene>
    <name evidence="2" type="ORF">SAMN05444410_101468</name>
</gene>
<organism evidence="2 3">
    <name type="scientific">Hydrobacter penzbergensis</name>
    <dbReference type="NCBI Taxonomy" id="1235997"/>
    <lineage>
        <taxon>Bacteria</taxon>
        <taxon>Pseudomonadati</taxon>
        <taxon>Bacteroidota</taxon>
        <taxon>Chitinophagia</taxon>
        <taxon>Chitinophagales</taxon>
        <taxon>Chitinophagaceae</taxon>
        <taxon>Hydrobacter</taxon>
    </lineage>
</organism>
<dbReference type="Proteomes" id="UP000198711">
    <property type="component" value="Unassembled WGS sequence"/>
</dbReference>
<dbReference type="Gene3D" id="3.40.710.10">
    <property type="entry name" value="DD-peptidase/beta-lactamase superfamily"/>
    <property type="match status" value="1"/>
</dbReference>
<evidence type="ECO:0000313" key="3">
    <source>
        <dbReference type="Proteomes" id="UP000198711"/>
    </source>
</evidence>
<dbReference type="InterPro" id="IPR012338">
    <property type="entry name" value="Beta-lactam/transpept-like"/>
</dbReference>
<feature type="domain" description="Beta-lactamase class A catalytic" evidence="1">
    <location>
        <begin position="95"/>
        <end position="370"/>
    </location>
</feature>
<comment type="caution">
    <text evidence="2">The sequence shown here is derived from an EMBL/GenBank/DDBJ whole genome shotgun (WGS) entry which is preliminary data.</text>
</comment>
<dbReference type="InterPro" id="IPR045155">
    <property type="entry name" value="Beta-lactam_cat"/>
</dbReference>
<dbReference type="SUPFAM" id="SSF56601">
    <property type="entry name" value="beta-lactamase/transpeptidase-like"/>
    <property type="match status" value="1"/>
</dbReference>
<evidence type="ECO:0000313" key="2">
    <source>
        <dbReference type="EMBL" id="SDW19071.1"/>
    </source>
</evidence>
<protein>
    <submittedName>
        <fullName evidence="2">Beta-lactamase enzyme family protein</fullName>
    </submittedName>
</protein>
<dbReference type="EMBL" id="FNNO01000001">
    <property type="protein sequence ID" value="SDW19071.1"/>
    <property type="molecule type" value="Genomic_DNA"/>
</dbReference>
<name>A0A8X8ICZ0_9BACT</name>
<dbReference type="GO" id="GO:0030655">
    <property type="term" value="P:beta-lactam antibiotic catabolic process"/>
    <property type="evidence" value="ECO:0007669"/>
    <property type="project" value="InterPro"/>
</dbReference>
<dbReference type="AlphaFoldDB" id="A0A8X8ICZ0"/>
<proteinExistence type="predicted"/>
<dbReference type="Pfam" id="PF13354">
    <property type="entry name" value="Beta-lactamase2"/>
    <property type="match status" value="1"/>
</dbReference>
<evidence type="ECO:0000259" key="1">
    <source>
        <dbReference type="Pfam" id="PF13354"/>
    </source>
</evidence>
<keyword evidence="3" id="KW-1185">Reference proteome</keyword>
<reference evidence="2 3" key="1">
    <citation type="submission" date="2016-10" db="EMBL/GenBank/DDBJ databases">
        <authorList>
            <person name="Varghese N."/>
            <person name="Submissions S."/>
        </authorList>
    </citation>
    <scope>NUCLEOTIDE SEQUENCE [LARGE SCALE GENOMIC DNA]</scope>
    <source>
        <strain evidence="2 3">DSM 25353</strain>
    </source>
</reference>
<sequence>MRRNLYLYLVHKQSIIMCNLFLYRQQAVWLFLLLLCPCLVPAQEKTDSWLQQLLNSKAPPLLQKVLNHPDSFQYQLIYTEINRDANNRPHFKNHYLHVDRNRYFNPASTVKLPTALVALEKLHSLRKYGVDRRTHMLTDSSFSSQSAVWSDSSSADGYPSVEHYIKKIFLISDNDAYNRLYEFVGQAALNRTLWSKGYPDIRIVRRFTPMSEEENRHTNSIRFEKNGTLLYQQPAAYSDIPFNYNKQVLVGNSFYDRYDSLIHQPMDFTRHNNFPLEDLQQVLQSVLFPQSVPASKRFHLSDEDEQLLYQYMSEYPSESQHPRYDTTTYFDSYTKFFLFKDGRQKIPSNIRIFNKTGWSYGYLTDAAYIVDFDKKIEFMLSGVIYVNRDGILNDDKYEYEETGYPFFKEVGRIIYEYEQNRKRSHQPNLNKFVLDYNAIP</sequence>
<accession>A0A8X8ICZ0</accession>
<dbReference type="GO" id="GO:0008800">
    <property type="term" value="F:beta-lactamase activity"/>
    <property type="evidence" value="ECO:0007669"/>
    <property type="project" value="InterPro"/>
</dbReference>